<dbReference type="Gene3D" id="3.30.420.10">
    <property type="entry name" value="Ribonuclease H-like superfamily/Ribonuclease H"/>
    <property type="match status" value="1"/>
</dbReference>
<dbReference type="InterPro" id="IPR012337">
    <property type="entry name" value="RNaseH-like_sf"/>
</dbReference>
<gene>
    <name evidence="2" type="ORF">RHEph04_gp008</name>
</gene>
<name>L7TMY4_9CAUD</name>
<keyword evidence="3" id="KW-1185">Reference proteome</keyword>
<feature type="domain" description="RNase H type-1" evidence="1">
    <location>
        <begin position="2"/>
        <end position="167"/>
    </location>
</feature>
<reference evidence="2 3" key="1">
    <citation type="journal article" date="2013" name="Appl. Environ. Microbiol.">
        <title>Narrow Host-Range Bacteriophages that Infect Rhizobium etli associate with Distinct Genomic Types.</title>
        <authorList>
            <person name="Santamaria R.I."/>
            <person name="Bustos P."/>
            <person name="Sepulveda-Robles O."/>
            <person name="Lozano L."/>
            <person name="Rodriguez C."/>
            <person name="Fernandez J.L."/>
            <person name="Juarez S."/>
            <person name="Kameyama L."/>
            <person name="Guarneros G."/>
            <person name="Davila G."/>
            <person name="Gonzalez V."/>
        </authorList>
    </citation>
    <scope>NUCLEOTIDE SEQUENCE [LARGE SCALE GENOMIC DNA]</scope>
</reference>
<organism evidence="2 3">
    <name type="scientific">Rhizobium phage RHEph04</name>
    <dbReference type="NCBI Taxonomy" id="1220604"/>
    <lineage>
        <taxon>Viruses</taxon>
        <taxon>Duplodnaviria</taxon>
        <taxon>Heunggongvirae</taxon>
        <taxon>Uroviricota</taxon>
        <taxon>Caudoviricetes</taxon>
        <taxon>Kleczkowskavirus</taxon>
        <taxon>Kleczkowskavirus RHEph4</taxon>
    </lineage>
</organism>
<proteinExistence type="predicted"/>
<evidence type="ECO:0000259" key="1">
    <source>
        <dbReference type="Pfam" id="PF00075"/>
    </source>
</evidence>
<dbReference type="GO" id="GO:0004523">
    <property type="term" value="F:RNA-DNA hybrid ribonuclease activity"/>
    <property type="evidence" value="ECO:0007669"/>
    <property type="project" value="InterPro"/>
</dbReference>
<dbReference type="Pfam" id="PF00075">
    <property type="entry name" value="RNase_H"/>
    <property type="match status" value="1"/>
</dbReference>
<accession>L7TMY4</accession>
<protein>
    <submittedName>
        <fullName evidence="2">Putative ribonuclease H protein</fullName>
    </submittedName>
</protein>
<dbReference type="InterPro" id="IPR002156">
    <property type="entry name" value="RNaseH_domain"/>
</dbReference>
<dbReference type="GO" id="GO:0003676">
    <property type="term" value="F:nucleic acid binding"/>
    <property type="evidence" value="ECO:0007669"/>
    <property type="project" value="InterPro"/>
</dbReference>
<dbReference type="SUPFAM" id="SSF53098">
    <property type="entry name" value="Ribonuclease H-like"/>
    <property type="match status" value="1"/>
</dbReference>
<sequence length="194" mass="21104">MKMTLFADASLCSETGAAGWGSWAIRDGWGRGRFQGGQIKLKDCKKITSSNTAETAGIALALWQHYVQGDLQGLSSIMIQCDNLTALGYIKTRLPWAVVSKAKGIKHGGNIVPVGGASPVVRRMVDTIAETVQGIQVTLRHVKGHNDPGKDGRSWVNNQCDAEAKRHMKALRKELAASAEQFDRYKANERNANV</sequence>
<evidence type="ECO:0000313" key="2">
    <source>
        <dbReference type="EMBL" id="AGC35694.1"/>
    </source>
</evidence>
<evidence type="ECO:0000313" key="3">
    <source>
        <dbReference type="Proteomes" id="UP000011153"/>
    </source>
</evidence>
<dbReference type="InterPro" id="IPR036397">
    <property type="entry name" value="RNaseH_sf"/>
</dbReference>
<dbReference type="Proteomes" id="UP000011153">
    <property type="component" value="Segment"/>
</dbReference>
<dbReference type="EMBL" id="JX483876">
    <property type="protein sequence ID" value="AGC35694.1"/>
    <property type="molecule type" value="Genomic_DNA"/>
</dbReference>